<dbReference type="EC" id="5.3.1.16" evidence="5"/>
<dbReference type="AlphaFoldDB" id="A0A6J6DAA1"/>
<keyword evidence="6" id="KW-0963">Cytoplasm</keyword>
<keyword evidence="9" id="KW-0413">Isomerase</keyword>
<dbReference type="GO" id="GO:0003949">
    <property type="term" value="F:1-(5-phosphoribosyl)-5-[(5-phosphoribosylamino)methylideneamino]imidazole-4-carboxamide isomerase activity"/>
    <property type="evidence" value="ECO:0007669"/>
    <property type="project" value="UniProtKB-EC"/>
</dbReference>
<dbReference type="InterPro" id="IPR044524">
    <property type="entry name" value="Isoase_HisA-like"/>
</dbReference>
<proteinExistence type="inferred from homology"/>
<protein>
    <recommendedName>
        <fullName evidence="5">1-(5-phosphoribosyl)-5-[(5-phosphoribosylamino)methylideneamino]imidazole-4-carboxamideisomerase</fullName>
        <ecNumber evidence="5">5.3.1.16</ecNumber>
    </recommendedName>
</protein>
<evidence type="ECO:0000256" key="2">
    <source>
        <dbReference type="ARBA" id="ARBA00004496"/>
    </source>
</evidence>
<keyword evidence="8" id="KW-0368">Histidine biosynthesis</keyword>
<dbReference type="GO" id="GO:0000105">
    <property type="term" value="P:L-histidine biosynthetic process"/>
    <property type="evidence" value="ECO:0007669"/>
    <property type="project" value="UniProtKB-UniPathway"/>
</dbReference>
<dbReference type="InterPro" id="IPR011060">
    <property type="entry name" value="RibuloseP-bd_barrel"/>
</dbReference>
<dbReference type="Gene3D" id="3.20.20.70">
    <property type="entry name" value="Aldolase class I"/>
    <property type="match status" value="1"/>
</dbReference>
<dbReference type="FunFam" id="3.20.20.70:FF:000009">
    <property type="entry name" value="1-(5-phosphoribosyl)-5-[(5-phosphoribosylamino)methylideneamino] imidazole-4-carboxamide isomerase"/>
    <property type="match status" value="1"/>
</dbReference>
<dbReference type="InterPro" id="IPR023016">
    <property type="entry name" value="HisA/PriA"/>
</dbReference>
<sequence>MSSQDNNASRQDTGAAGAHELSSFELLPAIDVSNGLSVRPGNENSHESFGSPMDIASEWIASGANWIHLVDIDAAYGKGENRKLISEVVSRCSGINVQVSGGIRDQESLTAALQTGASRINLATSALMDMPWVESAISTYGKQISVSLDVSGSRLVARGSGEAVGDLELVLLQLEQIACARYVVTDIKRDGSLNGPNLELLEQVLSLTGKPVIASGGIGELSDLEALVGLRSKGLAGAILGKALYVGRFSLEQALKVVNS</sequence>
<dbReference type="InterPro" id="IPR013785">
    <property type="entry name" value="Aldolase_TIM"/>
</dbReference>
<reference evidence="10" key="1">
    <citation type="submission" date="2020-05" db="EMBL/GenBank/DDBJ databases">
        <authorList>
            <person name="Chiriac C."/>
            <person name="Salcher M."/>
            <person name="Ghai R."/>
            <person name="Kavagutti S V."/>
        </authorList>
    </citation>
    <scope>NUCLEOTIDE SEQUENCE</scope>
</reference>
<comment type="catalytic activity">
    <reaction evidence="1">
        <text>1-(5-phospho-beta-D-ribosyl)-5-[(5-phospho-beta-D-ribosylamino)methylideneamino]imidazole-4-carboxamide = 5-[(5-phospho-1-deoxy-D-ribulos-1-ylimino)methylamino]-1-(5-phospho-beta-D-ribosyl)imidazole-4-carboxamide</text>
        <dbReference type="Rhea" id="RHEA:15469"/>
        <dbReference type="ChEBI" id="CHEBI:58435"/>
        <dbReference type="ChEBI" id="CHEBI:58525"/>
        <dbReference type="EC" id="5.3.1.16"/>
    </reaction>
</comment>
<evidence type="ECO:0000256" key="5">
    <source>
        <dbReference type="ARBA" id="ARBA00012550"/>
    </source>
</evidence>
<evidence type="ECO:0000256" key="1">
    <source>
        <dbReference type="ARBA" id="ARBA00000901"/>
    </source>
</evidence>
<dbReference type="EMBL" id="CAEZTH010000035">
    <property type="protein sequence ID" value="CAB4560792.1"/>
    <property type="molecule type" value="Genomic_DNA"/>
</dbReference>
<organism evidence="10">
    <name type="scientific">freshwater metagenome</name>
    <dbReference type="NCBI Taxonomy" id="449393"/>
    <lineage>
        <taxon>unclassified sequences</taxon>
        <taxon>metagenomes</taxon>
        <taxon>ecological metagenomes</taxon>
    </lineage>
</organism>
<evidence type="ECO:0000256" key="4">
    <source>
        <dbReference type="ARBA" id="ARBA00009667"/>
    </source>
</evidence>
<keyword evidence="7" id="KW-0028">Amino-acid biosynthesis</keyword>
<dbReference type="InterPro" id="IPR006062">
    <property type="entry name" value="His_biosynth"/>
</dbReference>
<comment type="subcellular location">
    <subcellularLocation>
        <location evidence="2">Cytoplasm</location>
    </subcellularLocation>
</comment>
<dbReference type="HAMAP" id="MF_01014">
    <property type="entry name" value="HisA"/>
    <property type="match status" value="1"/>
</dbReference>
<dbReference type="GO" id="GO:0005737">
    <property type="term" value="C:cytoplasm"/>
    <property type="evidence" value="ECO:0007669"/>
    <property type="project" value="UniProtKB-SubCell"/>
</dbReference>
<dbReference type="SUPFAM" id="SSF51366">
    <property type="entry name" value="Ribulose-phoshate binding barrel"/>
    <property type="match status" value="1"/>
</dbReference>
<evidence type="ECO:0000256" key="6">
    <source>
        <dbReference type="ARBA" id="ARBA00022490"/>
    </source>
</evidence>
<gene>
    <name evidence="10" type="ORF">UFOPK1639_00432</name>
</gene>
<evidence type="ECO:0000256" key="8">
    <source>
        <dbReference type="ARBA" id="ARBA00023102"/>
    </source>
</evidence>
<dbReference type="CDD" id="cd04732">
    <property type="entry name" value="HisA"/>
    <property type="match status" value="1"/>
</dbReference>
<dbReference type="GO" id="GO:0000162">
    <property type="term" value="P:L-tryptophan biosynthetic process"/>
    <property type="evidence" value="ECO:0007669"/>
    <property type="project" value="TreeGrafter"/>
</dbReference>
<evidence type="ECO:0000313" key="10">
    <source>
        <dbReference type="EMBL" id="CAB4560792.1"/>
    </source>
</evidence>
<dbReference type="PANTHER" id="PTHR43090">
    <property type="entry name" value="1-(5-PHOSPHORIBOSYL)-5-[(5-PHOSPHORIBOSYLAMINO)METHYLIDENEAMINO] IMIDAZOLE-4-CARBOXAMIDE ISOMERASE"/>
    <property type="match status" value="1"/>
</dbReference>
<evidence type="ECO:0000256" key="3">
    <source>
        <dbReference type="ARBA" id="ARBA00005133"/>
    </source>
</evidence>
<evidence type="ECO:0000256" key="9">
    <source>
        <dbReference type="ARBA" id="ARBA00023235"/>
    </source>
</evidence>
<comment type="pathway">
    <text evidence="3">Amino-acid biosynthesis; L-histidine biosynthesis; L-histidine from 5-phospho-alpha-D-ribose 1-diphosphate: step 4/9.</text>
</comment>
<dbReference type="PANTHER" id="PTHR43090:SF2">
    <property type="entry name" value="1-(5-PHOSPHORIBOSYL)-5-[(5-PHOSPHORIBOSYLAMINO)METHYLIDENEAMINO] IMIDAZOLE-4-CARBOXAMIDE ISOMERASE"/>
    <property type="match status" value="1"/>
</dbReference>
<name>A0A6J6DAA1_9ZZZZ</name>
<accession>A0A6J6DAA1</accession>
<evidence type="ECO:0000256" key="7">
    <source>
        <dbReference type="ARBA" id="ARBA00022605"/>
    </source>
</evidence>
<dbReference type="UniPathway" id="UPA00031">
    <property type="reaction ID" value="UER00009"/>
</dbReference>
<comment type="similarity">
    <text evidence="4">Belongs to the HisA/HisF family.</text>
</comment>
<dbReference type="Pfam" id="PF00977">
    <property type="entry name" value="His_biosynth"/>
    <property type="match status" value="1"/>
</dbReference>